<organism evidence="4 5">
    <name type="scientific">[Anoxybacillus] calidus</name>
    <dbReference type="NCBI Taxonomy" id="575178"/>
    <lineage>
        <taxon>Bacteria</taxon>
        <taxon>Bacillati</taxon>
        <taxon>Bacillota</taxon>
        <taxon>Bacilli</taxon>
        <taxon>Bacillales</taxon>
        <taxon>Anoxybacillaceae</taxon>
        <taxon>Paranoxybacillus</taxon>
    </lineage>
</organism>
<dbReference type="RefSeq" id="WP_181535864.1">
    <property type="nucleotide sequence ID" value="NZ_JACDUU010000001.1"/>
</dbReference>
<keyword evidence="5" id="KW-1185">Reference proteome</keyword>
<accession>A0A7W0BTJ7</accession>
<dbReference type="PANTHER" id="PTHR11527">
    <property type="entry name" value="HEAT-SHOCK PROTEIN 20 FAMILY MEMBER"/>
    <property type="match status" value="1"/>
</dbReference>
<dbReference type="Proteomes" id="UP000580891">
    <property type="component" value="Unassembled WGS sequence"/>
</dbReference>
<name>A0A7W0BTJ7_9BACL</name>
<dbReference type="AlphaFoldDB" id="A0A7W0BTJ7"/>
<dbReference type="EMBL" id="JACDUU010000001">
    <property type="protein sequence ID" value="MBA2870231.1"/>
    <property type="molecule type" value="Genomic_DNA"/>
</dbReference>
<dbReference type="PROSITE" id="PS01031">
    <property type="entry name" value="SHSP"/>
    <property type="match status" value="1"/>
</dbReference>
<dbReference type="Pfam" id="PF00011">
    <property type="entry name" value="HSP20"/>
    <property type="match status" value="1"/>
</dbReference>
<dbReference type="InterPro" id="IPR031107">
    <property type="entry name" value="Small_HSP"/>
</dbReference>
<reference evidence="4 5" key="1">
    <citation type="submission" date="2020-07" db="EMBL/GenBank/DDBJ databases">
        <title>Genomic Encyclopedia of Type Strains, Phase IV (KMG-IV): sequencing the most valuable type-strain genomes for metagenomic binning, comparative biology and taxonomic classification.</title>
        <authorList>
            <person name="Goeker M."/>
        </authorList>
    </citation>
    <scope>NUCLEOTIDE SEQUENCE [LARGE SCALE GENOMIC DNA]</scope>
    <source>
        <strain evidence="4 5">DSM 25220</strain>
    </source>
</reference>
<protein>
    <submittedName>
        <fullName evidence="4">HSP20 family protein</fullName>
    </submittedName>
</protein>
<sequence length="147" mass="17529">MSLIPYDPFRHFDTIRRDFDRFFSTDFPSLFSRFEEHMSMPRIDMHETDHEYIVSCDLPGLEKKEDVNIDVNNNVLTISGTIQRNQDIKEEQLHRRERFFGRFQRSITLPTNASTENIKASYKNGVLEIHIPKTTSQHKKRVDIEFH</sequence>
<evidence type="ECO:0000256" key="1">
    <source>
        <dbReference type="PROSITE-ProRule" id="PRU00285"/>
    </source>
</evidence>
<dbReference type="Gene3D" id="2.60.40.790">
    <property type="match status" value="1"/>
</dbReference>
<evidence type="ECO:0000313" key="4">
    <source>
        <dbReference type="EMBL" id="MBA2870231.1"/>
    </source>
</evidence>
<proteinExistence type="inferred from homology"/>
<evidence type="ECO:0000256" key="2">
    <source>
        <dbReference type="RuleBase" id="RU003616"/>
    </source>
</evidence>
<dbReference type="SUPFAM" id="SSF49764">
    <property type="entry name" value="HSP20-like chaperones"/>
    <property type="match status" value="1"/>
</dbReference>
<comment type="caution">
    <text evidence="4">The sequence shown here is derived from an EMBL/GenBank/DDBJ whole genome shotgun (WGS) entry which is preliminary data.</text>
</comment>
<dbReference type="CDD" id="cd06464">
    <property type="entry name" value="ACD_sHsps-like"/>
    <property type="match status" value="1"/>
</dbReference>
<comment type="similarity">
    <text evidence="1 2">Belongs to the small heat shock protein (HSP20) family.</text>
</comment>
<gene>
    <name evidence="4" type="ORF">HNQ85_000489</name>
</gene>
<dbReference type="InterPro" id="IPR002068">
    <property type="entry name" value="A-crystallin/Hsp20_dom"/>
</dbReference>
<evidence type="ECO:0000259" key="3">
    <source>
        <dbReference type="PROSITE" id="PS01031"/>
    </source>
</evidence>
<evidence type="ECO:0000313" key="5">
    <source>
        <dbReference type="Proteomes" id="UP000580891"/>
    </source>
</evidence>
<dbReference type="InterPro" id="IPR008978">
    <property type="entry name" value="HSP20-like_chaperone"/>
</dbReference>
<feature type="domain" description="SHSP" evidence="3">
    <location>
        <begin position="34"/>
        <end position="147"/>
    </location>
</feature>